<dbReference type="InterPro" id="IPR006710">
    <property type="entry name" value="Glyco_hydro_43"/>
</dbReference>
<evidence type="ECO:0000256" key="5">
    <source>
        <dbReference type="PIRSR" id="PIRSR606710-2"/>
    </source>
</evidence>
<protein>
    <submittedName>
        <fullName evidence="8">Uncharacterized protein</fullName>
    </submittedName>
</protein>
<accession>A0A914CT22</accession>
<dbReference type="PANTHER" id="PTHR43817:SF1">
    <property type="entry name" value="HYDROLASE, FAMILY 43, PUTATIVE (AFU_ORTHOLOGUE AFUA_3G01660)-RELATED"/>
    <property type="match status" value="1"/>
</dbReference>
<dbReference type="GO" id="GO:0004553">
    <property type="term" value="F:hydrolase activity, hydrolyzing O-glycosyl compounds"/>
    <property type="evidence" value="ECO:0007669"/>
    <property type="project" value="InterPro"/>
</dbReference>
<keyword evidence="3 6" id="KW-0378">Hydrolase</keyword>
<comment type="similarity">
    <text evidence="1 6">Belongs to the glycosyl hydrolase 43 family.</text>
</comment>
<keyword evidence="4 6" id="KW-0326">Glycosidase</keyword>
<dbReference type="Gene3D" id="2.115.10.20">
    <property type="entry name" value="Glycosyl hydrolase domain, family 43"/>
    <property type="match status" value="2"/>
</dbReference>
<dbReference type="WBParaSite" id="ACRNAN_scaffold13667.g30882.t1">
    <property type="protein sequence ID" value="ACRNAN_scaffold13667.g30882.t1"/>
    <property type="gene ID" value="ACRNAN_scaffold13667.g30882"/>
</dbReference>
<dbReference type="Pfam" id="PF04616">
    <property type="entry name" value="Glyco_hydro_43"/>
    <property type="match status" value="2"/>
</dbReference>
<reference evidence="8" key="1">
    <citation type="submission" date="2022-11" db="UniProtKB">
        <authorList>
            <consortium name="WormBaseParasite"/>
        </authorList>
    </citation>
    <scope>IDENTIFICATION</scope>
</reference>
<organism evidence="7 8">
    <name type="scientific">Acrobeloides nanus</name>
    <dbReference type="NCBI Taxonomy" id="290746"/>
    <lineage>
        <taxon>Eukaryota</taxon>
        <taxon>Metazoa</taxon>
        <taxon>Ecdysozoa</taxon>
        <taxon>Nematoda</taxon>
        <taxon>Chromadorea</taxon>
        <taxon>Rhabditida</taxon>
        <taxon>Tylenchina</taxon>
        <taxon>Cephalobomorpha</taxon>
        <taxon>Cephaloboidea</taxon>
        <taxon>Cephalobidae</taxon>
        <taxon>Acrobeloides</taxon>
    </lineage>
</organism>
<keyword evidence="2" id="KW-0732">Signal</keyword>
<feature type="site" description="Important for catalytic activity, responsible for pKa modulation of the active site Glu and correct orientation of both the proton donor and substrate" evidence="5">
    <location>
        <position position="344"/>
    </location>
</feature>
<evidence type="ECO:0000256" key="3">
    <source>
        <dbReference type="ARBA" id="ARBA00022801"/>
    </source>
</evidence>
<dbReference type="GO" id="GO:0005975">
    <property type="term" value="P:carbohydrate metabolic process"/>
    <property type="evidence" value="ECO:0007669"/>
    <property type="project" value="InterPro"/>
</dbReference>
<dbReference type="AlphaFoldDB" id="A0A914CT22"/>
<keyword evidence="7" id="KW-1185">Reference proteome</keyword>
<evidence type="ECO:0000313" key="8">
    <source>
        <dbReference type="WBParaSite" id="ACRNAN_scaffold13667.g30882.t1"/>
    </source>
</evidence>
<dbReference type="Proteomes" id="UP000887540">
    <property type="component" value="Unplaced"/>
</dbReference>
<evidence type="ECO:0000256" key="1">
    <source>
        <dbReference type="ARBA" id="ARBA00009865"/>
    </source>
</evidence>
<proteinExistence type="inferred from homology"/>
<evidence type="ECO:0000256" key="6">
    <source>
        <dbReference type="RuleBase" id="RU361187"/>
    </source>
</evidence>
<evidence type="ECO:0000256" key="4">
    <source>
        <dbReference type="ARBA" id="ARBA00023295"/>
    </source>
</evidence>
<dbReference type="PANTHER" id="PTHR43817">
    <property type="entry name" value="GLYCOSYL HYDROLASE"/>
    <property type="match status" value="1"/>
</dbReference>
<evidence type="ECO:0000313" key="7">
    <source>
        <dbReference type="Proteomes" id="UP000887540"/>
    </source>
</evidence>
<sequence length="540" mass="60365">MPPASGPYSKEIWAPEIHHYDGNFYVYFGADDGNNDNHRIYVIENASPDPTFGKWTFKGKVADPNDKWAIDPSSFAYKGVRYLLWSGWEGDKNVQQNIYIAKLANPWTIDGTRVKISSPTYDWEMSGSPPSVNEGPEGLIHNGNLFVTYSASGCWTDNYALGLLSLQENGDPLNATHWTKSPTPVFQKLASSEAFGTGHNGFFKSLDDTEDWLIYHANPQTNQGYPVKSSGPDPWVLKHNKTYYYMNTMGDRLTLWKTSEMSELSSASPVTIWMPPASGPYSKEIWAPEIHHYDGKFYVYFAADDGNNDNHRIFALENASPDPTFGTWTFKGKVSDPDDKWAIDASSFEYKKIRYFIWAGFEGTTQESKGYQNIYIAKLSNPWTIDGYRVKISSPIYDWEMSGGPPYVNEAPEGLVSPQGNLFITYSASVCWSDNYALGLLSLQENGDPLNATHWTKSSTPVFKQLPASGAFATGHNGFFKSLDGSEDWLLYHANSQANQGCGNSRNPRIQKFTWNADGTPNFGVPVKINTPIPKPSGEQ</sequence>
<dbReference type="CDD" id="cd18820">
    <property type="entry name" value="GH43_LbAraf43-like"/>
    <property type="match status" value="2"/>
</dbReference>
<evidence type="ECO:0000256" key="2">
    <source>
        <dbReference type="ARBA" id="ARBA00022729"/>
    </source>
</evidence>
<dbReference type="InterPro" id="IPR023296">
    <property type="entry name" value="Glyco_hydro_beta-prop_sf"/>
</dbReference>
<name>A0A914CT22_9BILA</name>
<dbReference type="SUPFAM" id="SSF75005">
    <property type="entry name" value="Arabinanase/levansucrase/invertase"/>
    <property type="match status" value="2"/>
</dbReference>